<dbReference type="AlphaFoldDB" id="A0A382S1Z0"/>
<dbReference type="Pfam" id="PF08410">
    <property type="entry name" value="DUF1737"/>
    <property type="match status" value="1"/>
</dbReference>
<gene>
    <name evidence="2" type="ORF">METZ01_LOCUS356737</name>
</gene>
<proteinExistence type="predicted"/>
<feature type="non-terminal residue" evidence="2">
    <location>
        <position position="74"/>
    </location>
</feature>
<dbReference type="InterPro" id="IPR013619">
    <property type="entry name" value="DUF1737"/>
</dbReference>
<name>A0A382S1Z0_9ZZZZ</name>
<reference evidence="2" key="1">
    <citation type="submission" date="2018-05" db="EMBL/GenBank/DDBJ databases">
        <authorList>
            <person name="Lanie J.A."/>
            <person name="Ng W.-L."/>
            <person name="Kazmierczak K.M."/>
            <person name="Andrzejewski T.M."/>
            <person name="Davidsen T.M."/>
            <person name="Wayne K.J."/>
            <person name="Tettelin H."/>
            <person name="Glass J.I."/>
            <person name="Rusch D."/>
            <person name="Podicherti R."/>
            <person name="Tsui H.-C.T."/>
            <person name="Winkler M.E."/>
        </authorList>
    </citation>
    <scope>NUCLEOTIDE SEQUENCE</scope>
</reference>
<organism evidence="2">
    <name type="scientific">marine metagenome</name>
    <dbReference type="NCBI Taxonomy" id="408172"/>
    <lineage>
        <taxon>unclassified sequences</taxon>
        <taxon>metagenomes</taxon>
        <taxon>ecological metagenomes</taxon>
    </lineage>
</organism>
<feature type="domain" description="DUF1737" evidence="1">
    <location>
        <begin position="24"/>
        <end position="69"/>
    </location>
</feature>
<evidence type="ECO:0000259" key="1">
    <source>
        <dbReference type="Pfam" id="PF08410"/>
    </source>
</evidence>
<sequence>MFSVVPTVLLVIGASTKEMARVEYTVETAATKGDLVRLVGKMMKNGWEPSGGVSIDIHEENARFLQAMVRAIRA</sequence>
<protein>
    <recommendedName>
        <fullName evidence="1">DUF1737 domain-containing protein</fullName>
    </recommendedName>
</protein>
<accession>A0A382S1Z0</accession>
<dbReference type="EMBL" id="UINC01125797">
    <property type="protein sequence ID" value="SVD03883.1"/>
    <property type="molecule type" value="Genomic_DNA"/>
</dbReference>
<evidence type="ECO:0000313" key="2">
    <source>
        <dbReference type="EMBL" id="SVD03883.1"/>
    </source>
</evidence>